<accession>A0ABQ6Z2P9</accession>
<keyword evidence="1" id="KW-0175">Coiled coil</keyword>
<dbReference type="EMBL" id="MAEL01000004">
    <property type="protein sequence ID" value="KAF1306016.1"/>
    <property type="molecule type" value="Genomic_DNA"/>
</dbReference>
<evidence type="ECO:0000313" key="2">
    <source>
        <dbReference type="EMBL" id="KAF1306016.1"/>
    </source>
</evidence>
<comment type="caution">
    <text evidence="2">The sequence shown here is derived from an EMBL/GenBank/DDBJ whole genome shotgun (WGS) entry which is preliminary data.</text>
</comment>
<evidence type="ECO:0008006" key="4">
    <source>
        <dbReference type="Google" id="ProtNLM"/>
    </source>
</evidence>
<organism evidence="2 3">
    <name type="scientific">Candidatus Enterococcus willemsii</name>
    <dbReference type="NCBI Taxonomy" id="1857215"/>
    <lineage>
        <taxon>Bacteria</taxon>
        <taxon>Bacillati</taxon>
        <taxon>Bacillota</taxon>
        <taxon>Bacilli</taxon>
        <taxon>Lactobacillales</taxon>
        <taxon>Enterococcaceae</taxon>
        <taxon>Enterococcus</taxon>
    </lineage>
</organism>
<gene>
    <name evidence="2" type="ORF">BAU17_03360</name>
</gene>
<evidence type="ECO:0000313" key="3">
    <source>
        <dbReference type="Proteomes" id="UP000782705"/>
    </source>
</evidence>
<feature type="coiled-coil region" evidence="1">
    <location>
        <begin position="1"/>
        <end position="80"/>
    </location>
</feature>
<proteinExistence type="predicted"/>
<name>A0ABQ6Z2P9_9ENTE</name>
<sequence length="107" mass="12728">MKEALEKVRQAEQANLDKNQQMLADIAQYKQEKEEKLTRLRQEQQTQRNQMMTNLQQKYQESLQQQQAELAKELSLEKQEFERMYQKNKVAVLEQIIEGVKQANGSE</sequence>
<dbReference type="RefSeq" id="WP_161900916.1">
    <property type="nucleotide sequence ID" value="NZ_MAEL01000004.1"/>
</dbReference>
<keyword evidence="3" id="KW-1185">Reference proteome</keyword>
<dbReference type="Proteomes" id="UP000782705">
    <property type="component" value="Unassembled WGS sequence"/>
</dbReference>
<reference evidence="2 3" key="1">
    <citation type="submission" date="2016-06" db="EMBL/GenBank/DDBJ databases">
        <title>Four novel species of enterococci isolated from chicken manure.</title>
        <authorList>
            <person name="Van Tyne D."/>
        </authorList>
    </citation>
    <scope>NUCLEOTIDE SEQUENCE [LARGE SCALE GENOMIC DNA]</scope>
    <source>
        <strain evidence="2 3">CU12B</strain>
    </source>
</reference>
<protein>
    <recommendedName>
        <fullName evidence="4">V-type ATPase, subunit F family protein</fullName>
    </recommendedName>
</protein>
<evidence type="ECO:0000256" key="1">
    <source>
        <dbReference type="SAM" id="Coils"/>
    </source>
</evidence>